<dbReference type="Proteomes" id="UP000028999">
    <property type="component" value="Unassembled WGS sequence"/>
</dbReference>
<evidence type="ECO:0000313" key="2">
    <source>
        <dbReference type="EMBL" id="CDY65242.1"/>
    </source>
</evidence>
<dbReference type="EMBL" id="LK034704">
    <property type="protein sequence ID" value="CDY65242.1"/>
    <property type="molecule type" value="Genomic_DNA"/>
</dbReference>
<reference evidence="2" key="2">
    <citation type="submission" date="2014-06" db="EMBL/GenBank/DDBJ databases">
        <authorList>
            <person name="Genoscope - CEA"/>
        </authorList>
    </citation>
    <scope>NUCLEOTIDE SEQUENCE</scope>
</reference>
<dbReference type="STRING" id="3708.A0A078JIP3"/>
<reference evidence="2 3" key="1">
    <citation type="journal article" date="2014" name="Science">
        <title>Plant genetics. Early allopolyploid evolution in the post-Neolithic Brassica napus oilseed genome.</title>
        <authorList>
            <person name="Chalhoub B."/>
            <person name="Denoeud F."/>
            <person name="Liu S."/>
            <person name="Parkin I.A."/>
            <person name="Tang H."/>
            <person name="Wang X."/>
            <person name="Chiquet J."/>
            <person name="Belcram H."/>
            <person name="Tong C."/>
            <person name="Samans B."/>
            <person name="Correa M."/>
            <person name="Da Silva C."/>
            <person name="Just J."/>
            <person name="Falentin C."/>
            <person name="Koh C.S."/>
            <person name="Le Clainche I."/>
            <person name="Bernard M."/>
            <person name="Bento P."/>
            <person name="Noel B."/>
            <person name="Labadie K."/>
            <person name="Alberti A."/>
            <person name="Charles M."/>
            <person name="Arnaud D."/>
            <person name="Guo H."/>
            <person name="Daviaud C."/>
            <person name="Alamery S."/>
            <person name="Jabbari K."/>
            <person name="Zhao M."/>
            <person name="Edger P.P."/>
            <person name="Chelaifa H."/>
            <person name="Tack D."/>
            <person name="Lassalle G."/>
            <person name="Mestiri I."/>
            <person name="Schnel N."/>
            <person name="Le Paslier M.C."/>
            <person name="Fan G."/>
            <person name="Renault V."/>
            <person name="Bayer P.E."/>
            <person name="Golicz A.A."/>
            <person name="Manoli S."/>
            <person name="Lee T.H."/>
            <person name="Thi V.H."/>
            <person name="Chalabi S."/>
            <person name="Hu Q."/>
            <person name="Fan C."/>
            <person name="Tollenaere R."/>
            <person name="Lu Y."/>
            <person name="Battail C."/>
            <person name="Shen J."/>
            <person name="Sidebottom C.H."/>
            <person name="Wang X."/>
            <person name="Canaguier A."/>
            <person name="Chauveau A."/>
            <person name="Berard A."/>
            <person name="Deniot G."/>
            <person name="Guan M."/>
            <person name="Liu Z."/>
            <person name="Sun F."/>
            <person name="Lim Y.P."/>
            <person name="Lyons E."/>
            <person name="Town C.D."/>
            <person name="Bancroft I."/>
            <person name="Wang X."/>
            <person name="Meng J."/>
            <person name="Ma J."/>
            <person name="Pires J.C."/>
            <person name="King G.J."/>
            <person name="Brunel D."/>
            <person name="Delourme R."/>
            <person name="Renard M."/>
            <person name="Aury J.M."/>
            <person name="Adams K.L."/>
            <person name="Batley J."/>
            <person name="Snowdon R.J."/>
            <person name="Tost J."/>
            <person name="Edwards D."/>
            <person name="Zhou Y."/>
            <person name="Hua W."/>
            <person name="Sharpe A.G."/>
            <person name="Paterson A.H."/>
            <person name="Guan C."/>
            <person name="Wincker P."/>
        </authorList>
    </citation>
    <scope>NUCLEOTIDE SEQUENCE [LARGE SCALE GENOMIC DNA]</scope>
    <source>
        <strain evidence="3">cv. Darmor-bzh</strain>
    </source>
</reference>
<accession>A0A078JIP3</accession>
<evidence type="ECO:0000313" key="1">
    <source>
        <dbReference type="EMBL" id="CAF1861045.1"/>
    </source>
</evidence>
<dbReference type="Gramene" id="CDY65242">
    <property type="protein sequence ID" value="CDY65242"/>
    <property type="gene ID" value="GSBRNA2T00045452001"/>
</dbReference>
<evidence type="ECO:0000313" key="3">
    <source>
        <dbReference type="Proteomes" id="UP000028999"/>
    </source>
</evidence>
<gene>
    <name evidence="2" type="primary">BnaCnng46250D</name>
    <name evidence="1" type="ORF">DARMORV10_C04P53200.1</name>
    <name evidence="2" type="ORF">GSBRNA2T00045452001</name>
</gene>
<sequence>MNSVDDEFESPKLRKLIISSLNSNLWAKPDLNRIVDRLSGSALKLEEDYELVRVEQEEEGWAPFSYKAKQPLWKHLFEESLLSSLDPRIVSSYKKALSS</sequence>
<dbReference type="PaxDb" id="3708-A0A078JIP3"/>
<protein>
    <submittedName>
        <fullName evidence="1">(rape) hypothetical protein</fullName>
    </submittedName>
    <submittedName>
        <fullName evidence="2">BnaCnng46250D protein</fullName>
    </submittedName>
</protein>
<proteinExistence type="predicted"/>
<name>A0A078JIP3_BRANA</name>
<dbReference type="AlphaFoldDB" id="A0A078JIP3"/>
<reference evidence="1" key="3">
    <citation type="submission" date="2021-01" db="EMBL/GenBank/DDBJ databases">
        <authorList>
            <consortium name="Genoscope - CEA"/>
            <person name="William W."/>
        </authorList>
    </citation>
    <scope>NUCLEOTIDE SEQUENCE</scope>
</reference>
<dbReference type="Proteomes" id="UP001295469">
    <property type="component" value="Chromosome C04"/>
</dbReference>
<dbReference type="EMBL" id="HG994368">
    <property type="protein sequence ID" value="CAF1861045.1"/>
    <property type="molecule type" value="Genomic_DNA"/>
</dbReference>
<keyword evidence="3" id="KW-1185">Reference proteome</keyword>
<organism evidence="2 3">
    <name type="scientific">Brassica napus</name>
    <name type="common">Rape</name>
    <dbReference type="NCBI Taxonomy" id="3708"/>
    <lineage>
        <taxon>Eukaryota</taxon>
        <taxon>Viridiplantae</taxon>
        <taxon>Streptophyta</taxon>
        <taxon>Embryophyta</taxon>
        <taxon>Tracheophyta</taxon>
        <taxon>Spermatophyta</taxon>
        <taxon>Magnoliopsida</taxon>
        <taxon>eudicotyledons</taxon>
        <taxon>Gunneridae</taxon>
        <taxon>Pentapetalae</taxon>
        <taxon>rosids</taxon>
        <taxon>malvids</taxon>
        <taxon>Brassicales</taxon>
        <taxon>Brassicaceae</taxon>
        <taxon>Brassiceae</taxon>
        <taxon>Brassica</taxon>
    </lineage>
</organism>